<dbReference type="Pfam" id="PF12728">
    <property type="entry name" value="HTH_17"/>
    <property type="match status" value="1"/>
</dbReference>
<dbReference type="SUPFAM" id="SSF55781">
    <property type="entry name" value="GAF domain-like"/>
    <property type="match status" value="1"/>
</dbReference>
<keyword evidence="3" id="KW-1185">Reference proteome</keyword>
<dbReference type="Pfam" id="PF01590">
    <property type="entry name" value="GAF"/>
    <property type="match status" value="1"/>
</dbReference>
<keyword evidence="2" id="KW-0238">DNA-binding</keyword>
<dbReference type="SMART" id="SM00065">
    <property type="entry name" value="GAF"/>
    <property type="match status" value="1"/>
</dbReference>
<name>A0A7L9U7V5_9BURK</name>
<dbReference type="NCBIfam" id="TIGR01764">
    <property type="entry name" value="excise"/>
    <property type="match status" value="1"/>
</dbReference>
<dbReference type="SUPFAM" id="SSF46955">
    <property type="entry name" value="Putative DNA-binding domain"/>
    <property type="match status" value="1"/>
</dbReference>
<dbReference type="RefSeq" id="WP_193688092.1">
    <property type="nucleotide sequence ID" value="NZ_CP062941.1"/>
</dbReference>
<dbReference type="InterPro" id="IPR009061">
    <property type="entry name" value="DNA-bd_dom_put_sf"/>
</dbReference>
<dbReference type="Gene3D" id="3.30.450.40">
    <property type="match status" value="1"/>
</dbReference>
<dbReference type="AlphaFoldDB" id="A0A7L9U7V5"/>
<sequence length="241" mass="26394">MDVSSADQGDDPILTTREAGQLLGIAVSTAQQWIENGVLPAWKTPGGHRRVRLSDVSALLRARAGLEPSAGSADPEDFVPGAGCALPGQEHARLDALRATGLLDSEAEAVFDRLTWLAAQITECPIALLSLVTARRQWFKSRIGIHLPQTAREDAFCSHTIAQDGPLVVPDTLLDDRFRHNPLVVGAPHLRFYAGFPLLDARGFRLGALCVMDREPRRLRQREMRALGELTAIAAEEIRRR</sequence>
<dbReference type="InterPro" id="IPR041657">
    <property type="entry name" value="HTH_17"/>
</dbReference>
<dbReference type="KEGG" id="mlir:LPB04_07520"/>
<dbReference type="InterPro" id="IPR010093">
    <property type="entry name" value="SinI_DNA-bd"/>
</dbReference>
<organism evidence="2 3">
    <name type="scientific">Massilia litorea</name>
    <dbReference type="NCBI Taxonomy" id="2769491"/>
    <lineage>
        <taxon>Bacteria</taxon>
        <taxon>Pseudomonadati</taxon>
        <taxon>Pseudomonadota</taxon>
        <taxon>Betaproteobacteria</taxon>
        <taxon>Burkholderiales</taxon>
        <taxon>Oxalobacteraceae</taxon>
        <taxon>Telluria group</taxon>
        <taxon>Massilia</taxon>
    </lineage>
</organism>
<dbReference type="PANTHER" id="PTHR43102:SF2">
    <property type="entry name" value="GAF DOMAIN-CONTAINING PROTEIN"/>
    <property type="match status" value="1"/>
</dbReference>
<dbReference type="CDD" id="cd04762">
    <property type="entry name" value="HTH_MerR-trunc"/>
    <property type="match status" value="1"/>
</dbReference>
<dbReference type="Proteomes" id="UP000593875">
    <property type="component" value="Chromosome"/>
</dbReference>
<gene>
    <name evidence="2" type="ORF">LPB04_07520</name>
</gene>
<accession>A0A7L9U7V5</accession>
<reference evidence="2 3" key="1">
    <citation type="submission" date="2020-10" db="EMBL/GenBank/DDBJ databases">
        <title>Genome sequencing of Massilia sp. LPB0304.</title>
        <authorList>
            <person name="Kim J."/>
        </authorList>
    </citation>
    <scope>NUCLEOTIDE SEQUENCE [LARGE SCALE GENOMIC DNA]</scope>
    <source>
        <strain evidence="2 3">LPB0304</strain>
    </source>
</reference>
<proteinExistence type="predicted"/>
<dbReference type="GO" id="GO:0003677">
    <property type="term" value="F:DNA binding"/>
    <property type="evidence" value="ECO:0007669"/>
    <property type="project" value="UniProtKB-KW"/>
</dbReference>
<dbReference type="PANTHER" id="PTHR43102">
    <property type="entry name" value="SLR1143 PROTEIN"/>
    <property type="match status" value="1"/>
</dbReference>
<feature type="domain" description="GAF" evidence="1">
    <location>
        <begin position="106"/>
        <end position="239"/>
    </location>
</feature>
<evidence type="ECO:0000259" key="1">
    <source>
        <dbReference type="SMART" id="SM00065"/>
    </source>
</evidence>
<dbReference type="InterPro" id="IPR003018">
    <property type="entry name" value="GAF"/>
</dbReference>
<dbReference type="Gene3D" id="1.10.1660.10">
    <property type="match status" value="1"/>
</dbReference>
<evidence type="ECO:0000313" key="2">
    <source>
        <dbReference type="EMBL" id="QOL51114.1"/>
    </source>
</evidence>
<evidence type="ECO:0000313" key="3">
    <source>
        <dbReference type="Proteomes" id="UP000593875"/>
    </source>
</evidence>
<protein>
    <submittedName>
        <fullName evidence="2">Excisionase family DNA-binding protein</fullName>
    </submittedName>
</protein>
<dbReference type="EMBL" id="CP062941">
    <property type="protein sequence ID" value="QOL51114.1"/>
    <property type="molecule type" value="Genomic_DNA"/>
</dbReference>
<dbReference type="InterPro" id="IPR029016">
    <property type="entry name" value="GAF-like_dom_sf"/>
</dbReference>